<evidence type="ECO:0000256" key="1">
    <source>
        <dbReference type="ARBA" id="ARBA00022690"/>
    </source>
</evidence>
<keyword evidence="1" id="KW-0646">Protease inhibitor</keyword>
<dbReference type="PANTHER" id="PTHR11461:SF130">
    <property type="entry name" value="SERPIN 85F"/>
    <property type="match status" value="1"/>
</dbReference>
<feature type="domain" description="Serpin" evidence="6">
    <location>
        <begin position="93"/>
        <end position="660"/>
    </location>
</feature>
<feature type="compositionally biased region" description="Low complexity" evidence="4">
    <location>
        <begin position="251"/>
        <end position="278"/>
    </location>
</feature>
<dbReference type="InterPro" id="IPR042178">
    <property type="entry name" value="Serpin_sf_1"/>
</dbReference>
<name>A0A034WPS0_BACDO</name>
<dbReference type="Proteomes" id="UP001652620">
    <property type="component" value="Chromosome 2"/>
</dbReference>
<keyword evidence="8" id="KW-1185">Reference proteome</keyword>
<dbReference type="RefSeq" id="XP_049303789.1">
    <property type="nucleotide sequence ID" value="XM_049447832.1"/>
</dbReference>
<reference evidence="7" key="1">
    <citation type="journal article" date="2014" name="BMC Genomics">
        <title>Characterizing the developmental transcriptome of the oriental fruit fly, Bactrocera dorsalis (Diptera: Tephritidae) through comparative genomic analysis with Drosophila melanogaster utilizing modENCODE datasets.</title>
        <authorList>
            <person name="Geib S.M."/>
            <person name="Calla B."/>
            <person name="Hall B."/>
            <person name="Hou S."/>
            <person name="Manoukis N.C."/>
        </authorList>
    </citation>
    <scope>NUCLEOTIDE SEQUENCE</scope>
    <source>
        <strain evidence="7">Punador</strain>
    </source>
</reference>
<dbReference type="PROSITE" id="PS00284">
    <property type="entry name" value="SERPIN"/>
    <property type="match status" value="1"/>
</dbReference>
<sequence>MFVFGRRPQANCSWLSNGVLALSLLQLILLGRAHFIQIDHNAFRNNYFPRPPIDPPAPAPPSLTQAEQLSRHFDGRQLSPAELMADLSNDLTYRILHYHSILNRNNFAFSPTALMSVLIALYEGSAGRSALELHKVLMLPNGRDVIRVGYRDIHRRLRTYFFGSENPLKGLSLNKDNVTITHGYETVLTFYGYDLGMDMVSSTVSSTSSTTPFSNATDEITMATTASAPKTSTTIVPSSTMENNTEKISTEENNNVTTTKPETTSSLTTTETETVAKTTTEDKPTTEKITTTTEMLTTEEVTTVTPPTRTTTTEEFTAETNDDTTTATTAPITENSDDAAEFVSPTPIEFNSNPFQRLQKMQPIHTPSSKLQAPLSPISTPKHNYLPQYARSRSGRHKRHSTGFKEIDTNLFVTLFNPQHQLHHDLYTITQPVTGSASLGQYTSEFDVETLDARLLKVANARSNYGYNTDVISHVFYLGNQQLVHTTFKVYNAVLYFKYFEDLKMSALELELDTPDYNLIILLPDSPVDLISTTASLGLGPSLRLIRKQLKPRWVQAIIPDFKLHGIIFLTNDLQNMGVCDIFEPNRADFRPMTEEKGIYVKHIEQSINVNIRTHPINQLKRNYGPQTSPIQISVNHPFLFFVIDRDLDIAVMAGRILNPLNVRIQ</sequence>
<dbReference type="InterPro" id="IPR023795">
    <property type="entry name" value="Serpin_CS"/>
</dbReference>
<evidence type="ECO:0000256" key="2">
    <source>
        <dbReference type="ARBA" id="ARBA00022900"/>
    </source>
</evidence>
<dbReference type="SMART" id="SM00093">
    <property type="entry name" value="SERPIN"/>
    <property type="match status" value="1"/>
</dbReference>
<reference evidence="8 9" key="2">
    <citation type="submission" date="2025-05" db="UniProtKB">
        <authorList>
            <consortium name="RefSeq"/>
        </authorList>
    </citation>
    <scope>NUCLEOTIDE SEQUENCE [LARGE SCALE GENOMIC DNA]</scope>
    <source>
        <tissue evidence="9">Adult</tissue>
    </source>
</reference>
<feature type="region of interest" description="Disordered" evidence="4">
    <location>
        <begin position="226"/>
        <end position="286"/>
    </location>
</feature>
<evidence type="ECO:0000256" key="3">
    <source>
        <dbReference type="RuleBase" id="RU000411"/>
    </source>
</evidence>
<proteinExistence type="inferred from homology"/>
<dbReference type="Pfam" id="PF00079">
    <property type="entry name" value="Serpin"/>
    <property type="match status" value="1"/>
</dbReference>
<dbReference type="EMBL" id="GAKP01001356">
    <property type="protein sequence ID" value="JAC57596.1"/>
    <property type="molecule type" value="Transcribed_RNA"/>
</dbReference>
<protein>
    <submittedName>
        <fullName evidence="7">Serpin B8</fullName>
    </submittedName>
    <submittedName>
        <fullName evidence="9">Uncharacterized protein LOC105223229</fullName>
    </submittedName>
</protein>
<feature type="chain" id="PRO_5001562977" evidence="5">
    <location>
        <begin position="34"/>
        <end position="666"/>
    </location>
</feature>
<dbReference type="Gene3D" id="3.30.497.10">
    <property type="entry name" value="Antithrombin, subunit I, domain 2"/>
    <property type="match status" value="2"/>
</dbReference>
<dbReference type="InterPro" id="IPR000215">
    <property type="entry name" value="Serpin_fam"/>
</dbReference>
<dbReference type="InterPro" id="IPR042185">
    <property type="entry name" value="Serpin_sf_2"/>
</dbReference>
<dbReference type="PANTHER" id="PTHR11461">
    <property type="entry name" value="SERINE PROTEASE INHIBITOR, SERPIN"/>
    <property type="match status" value="1"/>
</dbReference>
<accession>A0A034WPS0</accession>
<dbReference type="SUPFAM" id="SSF56574">
    <property type="entry name" value="Serpins"/>
    <property type="match status" value="1"/>
</dbReference>
<dbReference type="InterPro" id="IPR023796">
    <property type="entry name" value="Serpin_dom"/>
</dbReference>
<dbReference type="GO" id="GO:0005615">
    <property type="term" value="C:extracellular space"/>
    <property type="evidence" value="ECO:0007669"/>
    <property type="project" value="InterPro"/>
</dbReference>
<evidence type="ECO:0000313" key="9">
    <source>
        <dbReference type="RefSeq" id="XP_049303789.1"/>
    </source>
</evidence>
<keyword evidence="5" id="KW-0732">Signal</keyword>
<organism evidence="7">
    <name type="scientific">Bactrocera dorsalis</name>
    <name type="common">Oriental fruit fly</name>
    <name type="synonym">Dacus dorsalis</name>
    <dbReference type="NCBI Taxonomy" id="27457"/>
    <lineage>
        <taxon>Eukaryota</taxon>
        <taxon>Metazoa</taxon>
        <taxon>Ecdysozoa</taxon>
        <taxon>Arthropoda</taxon>
        <taxon>Hexapoda</taxon>
        <taxon>Insecta</taxon>
        <taxon>Pterygota</taxon>
        <taxon>Neoptera</taxon>
        <taxon>Endopterygota</taxon>
        <taxon>Diptera</taxon>
        <taxon>Brachycera</taxon>
        <taxon>Muscomorpha</taxon>
        <taxon>Tephritoidea</taxon>
        <taxon>Tephritidae</taxon>
        <taxon>Bactrocera</taxon>
        <taxon>Bactrocera</taxon>
    </lineage>
</organism>
<evidence type="ECO:0000259" key="6">
    <source>
        <dbReference type="SMART" id="SM00093"/>
    </source>
</evidence>
<dbReference type="Gene3D" id="2.30.39.10">
    <property type="entry name" value="Alpha-1-antitrypsin, domain 1"/>
    <property type="match status" value="1"/>
</dbReference>
<dbReference type="FunFam" id="3.30.497.10:FF:000026">
    <property type="entry name" value="Serine protease inhibitor (serpin) 19"/>
    <property type="match status" value="1"/>
</dbReference>
<evidence type="ECO:0000313" key="7">
    <source>
        <dbReference type="EMBL" id="JAC57596.1"/>
    </source>
</evidence>
<evidence type="ECO:0000256" key="5">
    <source>
        <dbReference type="SAM" id="SignalP"/>
    </source>
</evidence>
<evidence type="ECO:0000313" key="8">
    <source>
        <dbReference type="Proteomes" id="UP001652620"/>
    </source>
</evidence>
<keyword evidence="2" id="KW-0722">Serine protease inhibitor</keyword>
<comment type="similarity">
    <text evidence="3">Belongs to the serpin family.</text>
</comment>
<dbReference type="InterPro" id="IPR036186">
    <property type="entry name" value="Serpin_sf"/>
</dbReference>
<evidence type="ECO:0000256" key="4">
    <source>
        <dbReference type="SAM" id="MobiDB-lite"/>
    </source>
</evidence>
<feature type="signal peptide" evidence="5">
    <location>
        <begin position="1"/>
        <end position="33"/>
    </location>
</feature>
<gene>
    <name evidence="7" type="primary">SPB8</name>
    <name evidence="9" type="synonym">LOC105223229</name>
</gene>
<dbReference type="OrthoDB" id="8179360at2759"/>
<dbReference type="GO" id="GO:0004867">
    <property type="term" value="F:serine-type endopeptidase inhibitor activity"/>
    <property type="evidence" value="ECO:0007669"/>
    <property type="project" value="UniProtKB-KW"/>
</dbReference>
<dbReference type="OMA" id="YHMDIVA"/>
<dbReference type="AlphaFoldDB" id="A0A034WPS0"/>